<evidence type="ECO:0000313" key="2">
    <source>
        <dbReference type="Proteomes" id="UP001500141"/>
    </source>
</evidence>
<dbReference type="Proteomes" id="UP001500141">
    <property type="component" value="Unassembled WGS sequence"/>
</dbReference>
<evidence type="ECO:0000313" key="1">
    <source>
        <dbReference type="EMBL" id="GAA4777076.1"/>
    </source>
</evidence>
<gene>
    <name evidence="1" type="ORF">GCM10023230_30340</name>
</gene>
<name>A0ABP9AAA0_9FLAO</name>
<protein>
    <recommendedName>
        <fullName evidence="3">DKNYY family protein</fullName>
    </recommendedName>
</protein>
<accession>A0ABP9AAA0</accession>
<dbReference type="PROSITE" id="PS51257">
    <property type="entry name" value="PROKAR_LIPOPROTEIN"/>
    <property type="match status" value="1"/>
</dbReference>
<dbReference type="EMBL" id="BAABIP010000022">
    <property type="protein sequence ID" value="GAA4777076.1"/>
    <property type="molecule type" value="Genomic_DNA"/>
</dbReference>
<evidence type="ECO:0008006" key="3">
    <source>
        <dbReference type="Google" id="ProtNLM"/>
    </source>
</evidence>
<dbReference type="RefSeq" id="WP_264543014.1">
    <property type="nucleotide sequence ID" value="NZ_BAABIP010000022.1"/>
</dbReference>
<proteinExistence type="predicted"/>
<comment type="caution">
    <text evidence="1">The sequence shown here is derived from an EMBL/GenBank/DDBJ whole genome shotgun (WGS) entry which is preliminary data.</text>
</comment>
<reference evidence="2" key="1">
    <citation type="journal article" date="2019" name="Int. J. Syst. Evol. Microbiol.">
        <title>The Global Catalogue of Microorganisms (GCM) 10K type strain sequencing project: providing services to taxonomists for standard genome sequencing and annotation.</title>
        <authorList>
            <consortium name="The Broad Institute Genomics Platform"/>
            <consortium name="The Broad Institute Genome Sequencing Center for Infectious Disease"/>
            <person name="Wu L."/>
            <person name="Ma J."/>
        </authorList>
    </citation>
    <scope>NUCLEOTIDE SEQUENCE [LARGE SCALE GENOMIC DNA]</scope>
    <source>
        <strain evidence="2">JCM 18198</strain>
    </source>
</reference>
<sequence>MLKHNYSNLSKKLFEIKWLFIFLLAITFFSCESPYKVINENDLRNLSIQKTLVKKPKYSIYKAGDSATDPYPNLLVKSNKLYLFNSDCELANDSVIHTKIVEFLIDENSDNRKNGIWVYSDFYTEGSFVFKTNGIKFSVDSIPRNWKGKLPKQEGIYFYENNTLKMISKVQSEEKFKEKEKDGFYYFPNNGKLYNKIDINKLN</sequence>
<keyword evidence="2" id="KW-1185">Reference proteome</keyword>
<organism evidence="1 2">
    <name type="scientific">Flavobacterium hankyongi</name>
    <dbReference type="NCBI Taxonomy" id="1176532"/>
    <lineage>
        <taxon>Bacteria</taxon>
        <taxon>Pseudomonadati</taxon>
        <taxon>Bacteroidota</taxon>
        <taxon>Flavobacteriia</taxon>
        <taxon>Flavobacteriales</taxon>
        <taxon>Flavobacteriaceae</taxon>
        <taxon>Flavobacterium</taxon>
    </lineage>
</organism>